<dbReference type="GO" id="GO:0005524">
    <property type="term" value="F:ATP binding"/>
    <property type="evidence" value="ECO:0007669"/>
    <property type="project" value="UniProtKB-KW"/>
</dbReference>
<dbReference type="GeneID" id="80886698"/>
<dbReference type="AlphaFoldDB" id="A0AAD7VU28"/>
<evidence type="ECO:0000256" key="10">
    <source>
        <dbReference type="ARBA" id="ARBA00022679"/>
    </source>
</evidence>
<dbReference type="FunFam" id="3.30.70.120:FF:000003">
    <property type="entry name" value="ATP phosphoribosyltransferase"/>
    <property type="match status" value="1"/>
</dbReference>
<gene>
    <name evidence="17" type="ORF">POJ06DRAFT_76877</name>
</gene>
<evidence type="ECO:0000256" key="4">
    <source>
        <dbReference type="ARBA" id="ARBA00009372"/>
    </source>
</evidence>
<dbReference type="GO" id="GO:0003879">
    <property type="term" value="F:ATP phosphoribosyltransferase activity"/>
    <property type="evidence" value="ECO:0007669"/>
    <property type="project" value="UniProtKB-EC"/>
</dbReference>
<evidence type="ECO:0000259" key="15">
    <source>
        <dbReference type="Pfam" id="PF01634"/>
    </source>
</evidence>
<dbReference type="InterPro" id="IPR015867">
    <property type="entry name" value="N-reg_PII/ATP_PRibTrfase_C"/>
</dbReference>
<dbReference type="NCBIfam" id="TIGR00070">
    <property type="entry name" value="hisG"/>
    <property type="match status" value="1"/>
</dbReference>
<protein>
    <recommendedName>
        <fullName evidence="6">ATP phosphoribosyltransferase</fullName>
        <ecNumber evidence="5">2.4.2.17</ecNumber>
    </recommendedName>
</protein>
<evidence type="ECO:0000256" key="7">
    <source>
        <dbReference type="ARBA" id="ARBA00022490"/>
    </source>
</evidence>
<keyword evidence="8" id="KW-0028">Amino-acid biosynthesis</keyword>
<evidence type="ECO:0000259" key="16">
    <source>
        <dbReference type="Pfam" id="PF08029"/>
    </source>
</evidence>
<dbReference type="EC" id="2.4.2.17" evidence="5"/>
<comment type="subcellular location">
    <subcellularLocation>
        <location evidence="2">Cytoplasm</location>
    </subcellularLocation>
</comment>
<keyword evidence="18" id="KW-1185">Reference proteome</keyword>
<comment type="similarity">
    <text evidence="4">Belongs to the ATP phosphoribosyltransferase family.</text>
</comment>
<sequence length="327" mass="35736">MHFGVREMDLVNHLNDRLLFAVPKSEFQDFHRFYSVQKGRLYQQCLELLKGADIQFNRSNRLDIALCTNLPIALVFLPAADIPRFVGEGRVSLGITGQDQVAESNIDVREIIDLGFGSCKLQVEVPENGAFSDPRQLVGKSIVTSFTSLTEQYFRKLEAEAANAEPAVNGNEKKPLKTVIKYVGGSVEAACALGIADAVVDLVESGETMRAAGLKAIETVFETSAVLIGSQHPTHPDLLDIIVSRIKGVIAAGKYVLCNYNCPRDKLNVVITITPGHRAPTVSPLEEEGWVAVSSMVEKKRIAEVMDRLQAAGAEDILVFNISNSRV</sequence>
<comment type="pathway">
    <text evidence="3">Amino-acid biosynthesis; L-histidine biosynthesis; L-histidine from 5-phospho-alpha-D-ribose 1-diphosphate: step 1/9.</text>
</comment>
<keyword evidence="11" id="KW-0547">Nucleotide-binding</keyword>
<evidence type="ECO:0000313" key="17">
    <source>
        <dbReference type="EMBL" id="KAJ8102098.1"/>
    </source>
</evidence>
<dbReference type="GO" id="GO:0000287">
    <property type="term" value="F:magnesium ion binding"/>
    <property type="evidence" value="ECO:0007669"/>
    <property type="project" value="InterPro"/>
</dbReference>
<dbReference type="SUPFAM" id="SSF54913">
    <property type="entry name" value="GlnB-like"/>
    <property type="match status" value="1"/>
</dbReference>
<dbReference type="FunFam" id="3.40.190.10:FF:000123">
    <property type="entry name" value="HIS1p ATP phosphoribosyltransferase"/>
    <property type="match status" value="1"/>
</dbReference>
<dbReference type="Pfam" id="PF08029">
    <property type="entry name" value="HisG_C"/>
    <property type="match status" value="1"/>
</dbReference>
<dbReference type="PROSITE" id="PS01316">
    <property type="entry name" value="ATP_P_PHORIBOSYLTR"/>
    <property type="match status" value="1"/>
</dbReference>
<dbReference type="Gene3D" id="3.40.190.10">
    <property type="entry name" value="Periplasmic binding protein-like II"/>
    <property type="match status" value="2"/>
</dbReference>
<keyword evidence="7" id="KW-0963">Cytoplasm</keyword>
<dbReference type="InterPro" id="IPR001348">
    <property type="entry name" value="ATP_PRibTrfase_HisG"/>
</dbReference>
<evidence type="ECO:0000256" key="14">
    <source>
        <dbReference type="ARBA" id="ARBA00024646"/>
    </source>
</evidence>
<evidence type="ECO:0000313" key="18">
    <source>
        <dbReference type="Proteomes" id="UP001217417"/>
    </source>
</evidence>
<comment type="catalytic activity">
    <reaction evidence="1">
        <text>1-(5-phospho-beta-D-ribosyl)-ATP + diphosphate = 5-phospho-alpha-D-ribose 1-diphosphate + ATP</text>
        <dbReference type="Rhea" id="RHEA:18473"/>
        <dbReference type="ChEBI" id="CHEBI:30616"/>
        <dbReference type="ChEBI" id="CHEBI:33019"/>
        <dbReference type="ChEBI" id="CHEBI:58017"/>
        <dbReference type="ChEBI" id="CHEBI:73183"/>
        <dbReference type="EC" id="2.4.2.17"/>
    </reaction>
</comment>
<evidence type="ECO:0000256" key="11">
    <source>
        <dbReference type="ARBA" id="ARBA00022741"/>
    </source>
</evidence>
<evidence type="ECO:0000256" key="1">
    <source>
        <dbReference type="ARBA" id="ARBA00000915"/>
    </source>
</evidence>
<evidence type="ECO:0000256" key="5">
    <source>
        <dbReference type="ARBA" id="ARBA00011946"/>
    </source>
</evidence>
<keyword evidence="10" id="KW-0808">Transferase</keyword>
<keyword evidence="9" id="KW-0328">Glycosyltransferase</keyword>
<organism evidence="17 18">
    <name type="scientific">Lipomyces tetrasporus</name>
    <dbReference type="NCBI Taxonomy" id="54092"/>
    <lineage>
        <taxon>Eukaryota</taxon>
        <taxon>Fungi</taxon>
        <taxon>Dikarya</taxon>
        <taxon>Ascomycota</taxon>
        <taxon>Saccharomycotina</taxon>
        <taxon>Lipomycetes</taxon>
        <taxon>Lipomycetales</taxon>
        <taxon>Lipomycetaceae</taxon>
        <taxon>Lipomyces</taxon>
    </lineage>
</organism>
<dbReference type="GO" id="GO:0000105">
    <property type="term" value="P:L-histidine biosynthetic process"/>
    <property type="evidence" value="ECO:0007669"/>
    <property type="project" value="UniProtKB-KW"/>
</dbReference>
<evidence type="ECO:0000256" key="13">
    <source>
        <dbReference type="ARBA" id="ARBA00023102"/>
    </source>
</evidence>
<proteinExistence type="inferred from homology"/>
<dbReference type="EMBL" id="JARPMG010000003">
    <property type="protein sequence ID" value="KAJ8102098.1"/>
    <property type="molecule type" value="Genomic_DNA"/>
</dbReference>
<dbReference type="InterPro" id="IPR011322">
    <property type="entry name" value="N-reg_PII-like_a/b"/>
</dbReference>
<feature type="domain" description="Histidine biosynthesis HisG C-terminal" evidence="16">
    <location>
        <begin position="252"/>
        <end position="324"/>
    </location>
</feature>
<dbReference type="Gene3D" id="3.30.70.120">
    <property type="match status" value="1"/>
</dbReference>
<evidence type="ECO:0000256" key="12">
    <source>
        <dbReference type="ARBA" id="ARBA00022840"/>
    </source>
</evidence>
<keyword evidence="13" id="KW-0368">Histidine biosynthesis</keyword>
<keyword evidence="12" id="KW-0067">ATP-binding</keyword>
<dbReference type="InterPro" id="IPR013115">
    <property type="entry name" value="HisG_C"/>
</dbReference>
<accession>A0AAD7VU28</accession>
<dbReference type="GO" id="GO:0005737">
    <property type="term" value="C:cytoplasm"/>
    <property type="evidence" value="ECO:0007669"/>
    <property type="project" value="UniProtKB-SubCell"/>
</dbReference>
<evidence type="ECO:0000256" key="9">
    <source>
        <dbReference type="ARBA" id="ARBA00022676"/>
    </source>
</evidence>
<dbReference type="Pfam" id="PF01634">
    <property type="entry name" value="HisG"/>
    <property type="match status" value="1"/>
</dbReference>
<dbReference type="SUPFAM" id="SSF53850">
    <property type="entry name" value="Periplasmic binding protein-like II"/>
    <property type="match status" value="1"/>
</dbReference>
<evidence type="ECO:0000256" key="6">
    <source>
        <dbReference type="ARBA" id="ARBA00020998"/>
    </source>
</evidence>
<dbReference type="NCBIfam" id="TIGR03455">
    <property type="entry name" value="HisG_C-term"/>
    <property type="match status" value="1"/>
</dbReference>
<evidence type="ECO:0000256" key="3">
    <source>
        <dbReference type="ARBA" id="ARBA00004667"/>
    </source>
</evidence>
<dbReference type="RefSeq" id="XP_056045548.1">
    <property type="nucleotide sequence ID" value="XM_056191532.1"/>
</dbReference>
<comment type="caution">
    <text evidence="17">The sequence shown here is derived from an EMBL/GenBank/DDBJ whole genome shotgun (WGS) entry which is preliminary data.</text>
</comment>
<dbReference type="InterPro" id="IPR018198">
    <property type="entry name" value="ATP_PRibTrfase_CS"/>
</dbReference>
<dbReference type="HAMAP" id="MF_00079">
    <property type="entry name" value="HisG_Long"/>
    <property type="match status" value="1"/>
</dbReference>
<dbReference type="PANTHER" id="PTHR21403:SF8">
    <property type="entry name" value="ATP PHOSPHORIBOSYLTRANSFERASE"/>
    <property type="match status" value="1"/>
</dbReference>
<comment type="function">
    <text evidence="14">Catalyzes the condensation of ATP and 5-phosphoribose 1-diphosphate to form N'-(5'-phosphoribosyl)-ATP (PR-ATP). Has a crucial role in the pathway because the rate of histidine biosynthesis seems to be controlled primarily by regulation of the enzymatic activity.</text>
</comment>
<reference evidence="17" key="1">
    <citation type="submission" date="2023-03" db="EMBL/GenBank/DDBJ databases">
        <title>Near-Complete genome sequence of Lipomyces tetrasporous NRRL Y-64009, an oleaginous yeast capable of growing on lignocellulosic hydrolysates.</title>
        <authorList>
            <consortium name="Lawrence Berkeley National Laboratory"/>
            <person name="Jagtap S.S."/>
            <person name="Liu J.-J."/>
            <person name="Walukiewicz H.E."/>
            <person name="Pangilinan J."/>
            <person name="Lipzen A."/>
            <person name="Ahrendt S."/>
            <person name="Koriabine M."/>
            <person name="Cobaugh K."/>
            <person name="Salamov A."/>
            <person name="Yoshinaga Y."/>
            <person name="Ng V."/>
            <person name="Daum C."/>
            <person name="Grigoriev I.V."/>
            <person name="Slininger P.J."/>
            <person name="Dien B.S."/>
            <person name="Jin Y.-S."/>
            <person name="Rao C.V."/>
        </authorList>
    </citation>
    <scope>NUCLEOTIDE SEQUENCE</scope>
    <source>
        <strain evidence="17">NRRL Y-64009</strain>
    </source>
</reference>
<dbReference type="PANTHER" id="PTHR21403">
    <property type="entry name" value="ATP PHOSPHORIBOSYLTRANSFERASE ATP-PRTASE"/>
    <property type="match status" value="1"/>
</dbReference>
<name>A0AAD7VU28_9ASCO</name>
<dbReference type="Proteomes" id="UP001217417">
    <property type="component" value="Unassembled WGS sequence"/>
</dbReference>
<feature type="domain" description="ATP phosphoribosyltransferase catalytic" evidence="15">
    <location>
        <begin position="79"/>
        <end position="247"/>
    </location>
</feature>
<evidence type="ECO:0000256" key="8">
    <source>
        <dbReference type="ARBA" id="ARBA00022605"/>
    </source>
</evidence>
<dbReference type="InterPro" id="IPR013820">
    <property type="entry name" value="ATP_PRibTrfase_cat"/>
</dbReference>
<dbReference type="InterPro" id="IPR020621">
    <property type="entry name" value="ATP-PRT_HisG_long"/>
</dbReference>
<evidence type="ECO:0000256" key="2">
    <source>
        <dbReference type="ARBA" id="ARBA00004496"/>
    </source>
</evidence>